<protein>
    <submittedName>
        <fullName evidence="2">Uncharacterized protein</fullName>
    </submittedName>
</protein>
<dbReference type="EMBL" id="LWBR01000072">
    <property type="protein sequence ID" value="KZN94905.1"/>
    <property type="molecule type" value="Genomic_DNA"/>
</dbReference>
<reference evidence="2 3" key="1">
    <citation type="submission" date="2016-04" db="EMBL/GenBank/DDBJ databases">
        <title>Draft genome sequence of Aeribacillus pallidus 8m3 from petroleum reservoir.</title>
        <authorList>
            <person name="Poltaraus A.B."/>
            <person name="Nazina T.N."/>
            <person name="Tourova T.P."/>
            <person name="Malakho S.M."/>
            <person name="Korshunova A.V."/>
            <person name="Sokolova D.S."/>
        </authorList>
    </citation>
    <scope>NUCLEOTIDE SEQUENCE [LARGE SCALE GENOMIC DNA]</scope>
    <source>
        <strain evidence="2 3">8m3</strain>
    </source>
</reference>
<keyword evidence="1" id="KW-0472">Membrane</keyword>
<evidence type="ECO:0000313" key="3">
    <source>
        <dbReference type="Proteomes" id="UP000076476"/>
    </source>
</evidence>
<feature type="transmembrane region" description="Helical" evidence="1">
    <location>
        <begin position="102"/>
        <end position="120"/>
    </location>
</feature>
<evidence type="ECO:0000256" key="1">
    <source>
        <dbReference type="SAM" id="Phobius"/>
    </source>
</evidence>
<dbReference type="Proteomes" id="UP000076476">
    <property type="component" value="Unassembled WGS sequence"/>
</dbReference>
<feature type="transmembrane region" description="Helical" evidence="1">
    <location>
        <begin position="61"/>
        <end position="82"/>
    </location>
</feature>
<comment type="caution">
    <text evidence="2">The sequence shown here is derived from an EMBL/GenBank/DDBJ whole genome shotgun (WGS) entry which is preliminary data.</text>
</comment>
<name>A0A165WDK3_9BACI</name>
<dbReference type="AlphaFoldDB" id="A0A165WDK3"/>
<accession>A0A165WDK3</accession>
<keyword evidence="1" id="KW-0812">Transmembrane</keyword>
<keyword evidence="1" id="KW-1133">Transmembrane helix</keyword>
<gene>
    <name evidence="2" type="ORF">AZI98_16600</name>
</gene>
<dbReference type="RefSeq" id="WP_063389364.1">
    <property type="nucleotide sequence ID" value="NZ_LWBR01000072.1"/>
</dbReference>
<evidence type="ECO:0000313" key="2">
    <source>
        <dbReference type="EMBL" id="KZN94905.1"/>
    </source>
</evidence>
<sequence length="150" mass="17431">MKETLLFIVELINDFHDNIIHLVEMAGFQLTDKQLHFWIIGIFGMVIFFITHVVFKYIAKFGILCISFIYTMTVLVVIVFAIEIQQKITNRGNMEFEDIVQGLWGFLALFFAFLSIYIVYKGAVKIMEKTRSQKGRKGKSGSRMSRYHSS</sequence>
<organism evidence="2 3">
    <name type="scientific">Aeribacillus pallidus</name>
    <dbReference type="NCBI Taxonomy" id="33936"/>
    <lineage>
        <taxon>Bacteria</taxon>
        <taxon>Bacillati</taxon>
        <taxon>Bacillota</taxon>
        <taxon>Bacilli</taxon>
        <taxon>Bacillales</taxon>
        <taxon>Bacillaceae</taxon>
        <taxon>Aeribacillus</taxon>
    </lineage>
</organism>
<keyword evidence="3" id="KW-1185">Reference proteome</keyword>
<feature type="transmembrane region" description="Helical" evidence="1">
    <location>
        <begin position="35"/>
        <end position="54"/>
    </location>
</feature>
<dbReference type="GeneID" id="301125689"/>
<proteinExistence type="predicted"/>